<evidence type="ECO:0000313" key="2">
    <source>
        <dbReference type="Proteomes" id="UP000087171"/>
    </source>
</evidence>
<protein>
    <submittedName>
        <fullName evidence="3">Uncharacterized protein LOC101490378</fullName>
    </submittedName>
</protein>
<evidence type="ECO:0000313" key="3">
    <source>
        <dbReference type="RefSeq" id="XP_004495245.1"/>
    </source>
</evidence>
<dbReference type="PANTHER" id="PTHR36786:SF1">
    <property type="entry name" value="2-ISOPROPYLMALATE SYNTHASE"/>
    <property type="match status" value="1"/>
</dbReference>
<dbReference type="OrthoDB" id="1882119at2759"/>
<dbReference type="GeneID" id="101490378"/>
<dbReference type="AlphaFoldDB" id="A0A1S2XX03"/>
<gene>
    <name evidence="3" type="primary">LOC101490378</name>
</gene>
<name>A0A1S2XX03_CICAR</name>
<keyword evidence="2" id="KW-1185">Reference proteome</keyword>
<accession>A0A1S2XX03</accession>
<dbReference type="Pfam" id="PF25104">
    <property type="entry name" value="DUF7812"/>
    <property type="match status" value="1"/>
</dbReference>
<dbReference type="PaxDb" id="3827-XP_004495245.1"/>
<sequence length="693" mass="79036">MDDTQKLYHTLSTATTTTTTAEDPILKDTTTLCETLFNKLNAKFLKFFTALPQRDHEADTCSLPHLHSQLWPLVEDLSLILRCSLVVLTLPYSDPKFLLNKCRFILRILKSFLTVDVTRLHGTTVFRFRNFVSDVHMDLSDSCRPFLCAVLEVFADEFLRHRSLRRYLMTADSAASNCERIFVCQFRHGDIVCVLEVISAHFILSLSNEKAFENFITRLCLHCDKDFRFPELGLAPALALLLDPVLHSAPKMFQAYVISLVSEAIGSGLSSENLAPDMGFYLMAFQKSFILYSMHVSSLQMDNFYIKLNCAYNAHLFERGHPTFESYIQEGTSNRLNQVVSESKNSLDSYQCKMSSKTKACLLEEYIGYMNGRKNIFADSCRDKAVSILDYIIHQTCFQVAAGDVIKQNTSAVDTYFLASILKLMSVSLLLAIKCLSNSGDSSCLKTMGSSSVRDKYDFLVSIINPFQQFKFCLPIQTSMYNMMNSQQSNYKVSKSMLVYFSGLLSLSVYNGFHVLAKGCISVIMALMFMFIFEDGDLVALGSFRSLPLQPCSSEISSYKNGEEVANKQSICKVAAEFHRIQTRILRTDSITPCNSVEDGTEEICNGELFLDCILPKKVSDYAELADFLECTKGKDYSNWLNNRQKYRKWKYQRIIDSRKTKKEKVWKSLMSWKIGKSDSLKHHKIHKRLKRR</sequence>
<dbReference type="eggNOG" id="ENOG502QSWA">
    <property type="taxonomic scope" value="Eukaryota"/>
</dbReference>
<reference evidence="3" key="2">
    <citation type="submission" date="2025-08" db="UniProtKB">
        <authorList>
            <consortium name="RefSeq"/>
        </authorList>
    </citation>
    <scope>IDENTIFICATION</scope>
    <source>
        <tissue evidence="3">Etiolated seedlings</tissue>
    </source>
</reference>
<dbReference type="PANTHER" id="PTHR36786">
    <property type="entry name" value="2-ISOPROPYLMALATE SYNTHASE"/>
    <property type="match status" value="1"/>
</dbReference>
<dbReference type="Proteomes" id="UP000087171">
    <property type="component" value="Chromosome Ca4"/>
</dbReference>
<dbReference type="STRING" id="3827.A0A1S2XX03"/>
<dbReference type="RefSeq" id="XP_004495245.1">
    <property type="nucleotide sequence ID" value="XM_004495188.3"/>
</dbReference>
<dbReference type="KEGG" id="cam:101490378"/>
<evidence type="ECO:0000259" key="1">
    <source>
        <dbReference type="Pfam" id="PF25104"/>
    </source>
</evidence>
<dbReference type="InterPro" id="IPR056714">
    <property type="entry name" value="DUF7812"/>
</dbReference>
<feature type="domain" description="DUF7812" evidence="1">
    <location>
        <begin position="79"/>
        <end position="541"/>
    </location>
</feature>
<proteinExistence type="predicted"/>
<reference evidence="2" key="1">
    <citation type="journal article" date="2013" name="Nat. Biotechnol.">
        <title>Draft genome sequence of chickpea (Cicer arietinum) provides a resource for trait improvement.</title>
        <authorList>
            <person name="Varshney R.K."/>
            <person name="Song C."/>
            <person name="Saxena R.K."/>
            <person name="Azam S."/>
            <person name="Yu S."/>
            <person name="Sharpe A.G."/>
            <person name="Cannon S."/>
            <person name="Baek J."/>
            <person name="Rosen B.D."/>
            <person name="Tar'an B."/>
            <person name="Millan T."/>
            <person name="Zhang X."/>
            <person name="Ramsay L.D."/>
            <person name="Iwata A."/>
            <person name="Wang Y."/>
            <person name="Nelson W."/>
            <person name="Farmer A.D."/>
            <person name="Gaur P.M."/>
            <person name="Soderlund C."/>
            <person name="Penmetsa R.V."/>
            <person name="Xu C."/>
            <person name="Bharti A.K."/>
            <person name="He W."/>
            <person name="Winter P."/>
            <person name="Zhao S."/>
            <person name="Hane J.K."/>
            <person name="Carrasquilla-Garcia N."/>
            <person name="Condie J.A."/>
            <person name="Upadhyaya H.D."/>
            <person name="Luo M.C."/>
            <person name="Thudi M."/>
            <person name="Gowda C.L."/>
            <person name="Singh N.P."/>
            <person name="Lichtenzveig J."/>
            <person name="Gali K.K."/>
            <person name="Rubio J."/>
            <person name="Nadarajan N."/>
            <person name="Dolezel J."/>
            <person name="Bansal K.C."/>
            <person name="Xu X."/>
            <person name="Edwards D."/>
            <person name="Zhang G."/>
            <person name="Kahl G."/>
            <person name="Gil J."/>
            <person name="Singh K.B."/>
            <person name="Datta S.K."/>
            <person name="Jackson S.A."/>
            <person name="Wang J."/>
            <person name="Cook D.R."/>
        </authorList>
    </citation>
    <scope>NUCLEOTIDE SEQUENCE [LARGE SCALE GENOMIC DNA]</scope>
    <source>
        <strain evidence="2">cv. CDC Frontier</strain>
    </source>
</reference>
<organism evidence="2 3">
    <name type="scientific">Cicer arietinum</name>
    <name type="common">Chickpea</name>
    <name type="synonym">Garbanzo</name>
    <dbReference type="NCBI Taxonomy" id="3827"/>
    <lineage>
        <taxon>Eukaryota</taxon>
        <taxon>Viridiplantae</taxon>
        <taxon>Streptophyta</taxon>
        <taxon>Embryophyta</taxon>
        <taxon>Tracheophyta</taxon>
        <taxon>Spermatophyta</taxon>
        <taxon>Magnoliopsida</taxon>
        <taxon>eudicotyledons</taxon>
        <taxon>Gunneridae</taxon>
        <taxon>Pentapetalae</taxon>
        <taxon>rosids</taxon>
        <taxon>fabids</taxon>
        <taxon>Fabales</taxon>
        <taxon>Fabaceae</taxon>
        <taxon>Papilionoideae</taxon>
        <taxon>50 kb inversion clade</taxon>
        <taxon>NPAAA clade</taxon>
        <taxon>Hologalegina</taxon>
        <taxon>IRL clade</taxon>
        <taxon>Cicereae</taxon>
        <taxon>Cicer</taxon>
    </lineage>
</organism>